<protein>
    <submittedName>
        <fullName evidence="1">Adenine/guanine phosphoribosyltransferase-like PRPP-binding protein</fullName>
    </submittedName>
</protein>
<comment type="caution">
    <text evidence="1">The sequence shown here is derived from an EMBL/GenBank/DDBJ whole genome shotgun (WGS) entry which is preliminary data.</text>
</comment>
<dbReference type="Pfam" id="PF15610">
    <property type="entry name" value="PRTase_3"/>
    <property type="match status" value="1"/>
</dbReference>
<sequence>MSGRFALSSLTCTDGGDLVLSGQDVTVDDYGAFKHGDGALAARFADRLSDRFVRAVLPHDVDVLVTSSGFDVVPPAAYSLVAPFLAGLRRAGHVGQVRHVKVGRTRVSDGDYAGMSLEERRTSLTGHDLVLDPAVDARGAHVVALDDVVVTGVHERAMESALRRAGAAHVDHVYLVDAHAVGGVPMIEARLNTAGVPSVRSLVEVMHRPGFVPNARVARRVLSLGDADLAELVATAPPWVLRWVEEAAAADKLGALARYRSGAGMLHDLLRGVPLSA</sequence>
<reference evidence="1 2" key="1">
    <citation type="submission" date="2021-01" db="EMBL/GenBank/DDBJ databases">
        <title>Sequencing the genomes of 1000 actinobacteria strains.</title>
        <authorList>
            <person name="Klenk H.-P."/>
        </authorList>
    </citation>
    <scope>NUCLEOTIDE SEQUENCE [LARGE SCALE GENOMIC DNA]</scope>
    <source>
        <strain evidence="1 2">DSM 46000</strain>
    </source>
</reference>
<dbReference type="SUPFAM" id="SSF53271">
    <property type="entry name" value="PRTase-like"/>
    <property type="match status" value="1"/>
</dbReference>
<dbReference type="InterPro" id="IPR028944">
    <property type="entry name" value="PRTase_ComF-like"/>
</dbReference>
<evidence type="ECO:0000313" key="1">
    <source>
        <dbReference type="EMBL" id="MBM7479073.1"/>
    </source>
</evidence>
<dbReference type="EMBL" id="JAFBBO010000001">
    <property type="protein sequence ID" value="MBM7479073.1"/>
    <property type="molecule type" value="Genomic_DNA"/>
</dbReference>
<dbReference type="InterPro" id="IPR029057">
    <property type="entry name" value="PRTase-like"/>
</dbReference>
<dbReference type="Gene3D" id="3.40.50.2020">
    <property type="match status" value="1"/>
</dbReference>
<evidence type="ECO:0000313" key="2">
    <source>
        <dbReference type="Proteomes" id="UP000698059"/>
    </source>
</evidence>
<accession>A0ABS2LG29</accession>
<gene>
    <name evidence="1" type="ORF">JOD49_001993</name>
</gene>
<keyword evidence="2" id="KW-1185">Reference proteome</keyword>
<name>A0ABS2LG29_9CELL</name>
<proteinExistence type="predicted"/>
<dbReference type="RefSeq" id="WP_205307063.1">
    <property type="nucleotide sequence ID" value="NZ_BAAAVF010000009.1"/>
</dbReference>
<organism evidence="1 2">
    <name type="scientific">Oerskovia jenensis</name>
    <dbReference type="NCBI Taxonomy" id="162169"/>
    <lineage>
        <taxon>Bacteria</taxon>
        <taxon>Bacillati</taxon>
        <taxon>Actinomycetota</taxon>
        <taxon>Actinomycetes</taxon>
        <taxon>Micrococcales</taxon>
        <taxon>Cellulomonadaceae</taxon>
        <taxon>Oerskovia</taxon>
    </lineage>
</organism>
<dbReference type="Proteomes" id="UP000698059">
    <property type="component" value="Unassembled WGS sequence"/>
</dbReference>